<dbReference type="Pfam" id="PF05022">
    <property type="entry name" value="SRP40_C"/>
    <property type="match status" value="1"/>
</dbReference>
<evidence type="ECO:0000256" key="1">
    <source>
        <dbReference type="SAM" id="MobiDB-lite"/>
    </source>
</evidence>
<evidence type="ECO:0000259" key="2">
    <source>
        <dbReference type="Pfam" id="PF05022"/>
    </source>
</evidence>
<proteinExistence type="predicted"/>
<dbReference type="PANTHER" id="PTHR23216">
    <property type="entry name" value="NUCLEOLAR AND COILED-BODY PHOSPHOPROTEIN 1"/>
    <property type="match status" value="1"/>
</dbReference>
<feature type="compositionally biased region" description="Polar residues" evidence="1">
    <location>
        <begin position="246"/>
        <end position="255"/>
    </location>
</feature>
<evidence type="ECO:0000313" key="3">
    <source>
        <dbReference type="EMBL" id="KAD4179963.1"/>
    </source>
</evidence>
<comment type="caution">
    <text evidence="3">The sequence shown here is derived from an EMBL/GenBank/DDBJ whole genome shotgun (WGS) entry which is preliminary data.</text>
</comment>
<sequence length="374" mass="42478">MVRTVPVVVVSDFSGGSGGWVVGWIGVYVVVVSDFSGGRGGGWAKGGRRETDLEKKREERVERGSDADSNKSISNEPGNVEAMDKERACTTNEETTTKKKKKKVIVEIDDNARKKQAEVADKKLKESMKSWGHIFKDINVELETQHKKKKTKNDLVSSTDDAINGLKVDDLAKKMDKKKKNIEKVKSELPNTNGNELVTDVAQKQKKKKKNMSYDENEVSQLDVTKKEKKSFKKRKRSFSDENKNENVYTEMTTGEESKCQKTRTFKKEKSIREGINAQETSNKQFDEPKTINAFQRVKVDEVEFAHDKLQDNSYWAKDGAEIGYGAKAQEVLGKVRGRDFRHEKTKKKRGSYRGGLVDQQSHSIKFTYNSDEE</sequence>
<dbReference type="EMBL" id="SZYD01000014">
    <property type="protein sequence ID" value="KAD4179963.1"/>
    <property type="molecule type" value="Genomic_DNA"/>
</dbReference>
<dbReference type="InterPro" id="IPR039191">
    <property type="entry name" value="Nopp140-like"/>
</dbReference>
<feature type="region of interest" description="Disordered" evidence="1">
    <location>
        <begin position="338"/>
        <end position="359"/>
    </location>
</feature>
<protein>
    <recommendedName>
        <fullName evidence="2">Srp40 C-terminal domain-containing protein</fullName>
    </recommendedName>
</protein>
<dbReference type="AlphaFoldDB" id="A0A5N6MZS3"/>
<evidence type="ECO:0000313" key="4">
    <source>
        <dbReference type="Proteomes" id="UP000326396"/>
    </source>
</evidence>
<dbReference type="OrthoDB" id="5599646at2759"/>
<gene>
    <name evidence="3" type="ORF">E3N88_28554</name>
</gene>
<dbReference type="InterPro" id="IPR007718">
    <property type="entry name" value="Srp40_C"/>
</dbReference>
<feature type="domain" description="Srp40 C-terminal" evidence="2">
    <location>
        <begin position="295"/>
        <end position="367"/>
    </location>
</feature>
<feature type="compositionally biased region" description="Basic residues" evidence="1">
    <location>
        <begin position="227"/>
        <end position="237"/>
    </location>
</feature>
<dbReference type="Proteomes" id="UP000326396">
    <property type="component" value="Linkage Group LG4"/>
</dbReference>
<feature type="region of interest" description="Disordered" evidence="1">
    <location>
        <begin position="39"/>
        <end position="95"/>
    </location>
</feature>
<dbReference type="GO" id="GO:0005730">
    <property type="term" value="C:nucleolus"/>
    <property type="evidence" value="ECO:0007669"/>
    <property type="project" value="InterPro"/>
</dbReference>
<feature type="compositionally biased region" description="Basic and acidic residues" evidence="1">
    <location>
        <begin position="256"/>
        <end position="273"/>
    </location>
</feature>
<keyword evidence="4" id="KW-1185">Reference proteome</keyword>
<organism evidence="3 4">
    <name type="scientific">Mikania micrantha</name>
    <name type="common">bitter vine</name>
    <dbReference type="NCBI Taxonomy" id="192012"/>
    <lineage>
        <taxon>Eukaryota</taxon>
        <taxon>Viridiplantae</taxon>
        <taxon>Streptophyta</taxon>
        <taxon>Embryophyta</taxon>
        <taxon>Tracheophyta</taxon>
        <taxon>Spermatophyta</taxon>
        <taxon>Magnoliopsida</taxon>
        <taxon>eudicotyledons</taxon>
        <taxon>Gunneridae</taxon>
        <taxon>Pentapetalae</taxon>
        <taxon>asterids</taxon>
        <taxon>campanulids</taxon>
        <taxon>Asterales</taxon>
        <taxon>Asteraceae</taxon>
        <taxon>Asteroideae</taxon>
        <taxon>Heliantheae alliance</taxon>
        <taxon>Eupatorieae</taxon>
        <taxon>Mikania</taxon>
    </lineage>
</organism>
<feature type="compositionally biased region" description="Basic and acidic residues" evidence="1">
    <location>
        <begin position="47"/>
        <end position="69"/>
    </location>
</feature>
<accession>A0A5N6MZS3</accession>
<dbReference type="PANTHER" id="PTHR23216:SF1">
    <property type="entry name" value="NUCLEOLAR AND COILED-BODY PHOSPHOPROTEIN 1"/>
    <property type="match status" value="1"/>
</dbReference>
<reference evidence="3 4" key="1">
    <citation type="submission" date="2019-05" db="EMBL/GenBank/DDBJ databases">
        <title>Mikania micrantha, genome provides insights into the molecular mechanism of rapid growth.</title>
        <authorList>
            <person name="Liu B."/>
        </authorList>
    </citation>
    <scope>NUCLEOTIDE SEQUENCE [LARGE SCALE GENOMIC DNA]</scope>
    <source>
        <strain evidence="3">NLD-2019</strain>
        <tissue evidence="3">Leaf</tissue>
    </source>
</reference>
<name>A0A5N6MZS3_9ASTR</name>
<feature type="region of interest" description="Disordered" evidence="1">
    <location>
        <begin position="182"/>
        <end position="288"/>
    </location>
</feature>